<name>A0A369W906_9GAMM</name>
<dbReference type="Proteomes" id="UP000253769">
    <property type="component" value="Unassembled WGS sequence"/>
</dbReference>
<evidence type="ECO:0000259" key="3">
    <source>
        <dbReference type="PROSITE" id="PS50977"/>
    </source>
</evidence>
<dbReference type="EMBL" id="QQOH01000005">
    <property type="protein sequence ID" value="RDE18382.1"/>
    <property type="molecule type" value="Genomic_DNA"/>
</dbReference>
<protein>
    <submittedName>
        <fullName evidence="4">TetR/AcrR family transcriptional regulator</fullName>
    </submittedName>
</protein>
<dbReference type="OrthoDB" id="9809265at2"/>
<dbReference type="Gene3D" id="1.10.357.10">
    <property type="entry name" value="Tetracycline Repressor, domain 2"/>
    <property type="match status" value="1"/>
</dbReference>
<evidence type="ECO:0000313" key="4">
    <source>
        <dbReference type="EMBL" id="RDE18382.1"/>
    </source>
</evidence>
<dbReference type="InterPro" id="IPR001647">
    <property type="entry name" value="HTH_TetR"/>
</dbReference>
<dbReference type="RefSeq" id="WP_114696958.1">
    <property type="nucleotide sequence ID" value="NZ_QQOH01000005.1"/>
</dbReference>
<reference evidence="4 5" key="1">
    <citation type="submission" date="2018-07" db="EMBL/GenBank/DDBJ databases">
        <title>Motiliproteus coralliicola sp. nov., a bacterium isolated from Coral.</title>
        <authorList>
            <person name="Wang G."/>
        </authorList>
    </citation>
    <scope>NUCLEOTIDE SEQUENCE [LARGE SCALE GENOMIC DNA]</scope>
    <source>
        <strain evidence="4 5">C34</strain>
    </source>
</reference>
<dbReference type="InterPro" id="IPR009057">
    <property type="entry name" value="Homeodomain-like_sf"/>
</dbReference>
<accession>A0A369W906</accession>
<gene>
    <name evidence="4" type="ORF">DV711_17160</name>
</gene>
<comment type="caution">
    <text evidence="4">The sequence shown here is derived from an EMBL/GenBank/DDBJ whole genome shotgun (WGS) entry which is preliminary data.</text>
</comment>
<proteinExistence type="predicted"/>
<keyword evidence="1 2" id="KW-0238">DNA-binding</keyword>
<sequence length="197" mass="22086">MGRPSKKAERLEQILQAFHSCVARYGLEGSTLERIAETSGLQRSLVRHFAGNRDDLVQQLADRVIQQSDQQWAALLEYLPETQPIPVLLDNLFDAESSDPEFVLVIAALTFAAGNNPQLKAMMQQWMTGFSRDIEALLLKQYPSAEKSRIEAVGFGLISLYFNLDSLSPLQQSHHYREPARLAAQLLVDQLETTTGD</sequence>
<dbReference type="AlphaFoldDB" id="A0A369W906"/>
<organism evidence="4 5">
    <name type="scientific">Motiliproteus coralliicola</name>
    <dbReference type="NCBI Taxonomy" id="2283196"/>
    <lineage>
        <taxon>Bacteria</taxon>
        <taxon>Pseudomonadati</taxon>
        <taxon>Pseudomonadota</taxon>
        <taxon>Gammaproteobacteria</taxon>
        <taxon>Oceanospirillales</taxon>
        <taxon>Oceanospirillaceae</taxon>
        <taxon>Motiliproteus</taxon>
    </lineage>
</organism>
<evidence type="ECO:0000256" key="1">
    <source>
        <dbReference type="ARBA" id="ARBA00023125"/>
    </source>
</evidence>
<dbReference type="GO" id="GO:0003677">
    <property type="term" value="F:DNA binding"/>
    <property type="evidence" value="ECO:0007669"/>
    <property type="project" value="UniProtKB-UniRule"/>
</dbReference>
<evidence type="ECO:0000313" key="5">
    <source>
        <dbReference type="Proteomes" id="UP000253769"/>
    </source>
</evidence>
<feature type="domain" description="HTH tetR-type" evidence="3">
    <location>
        <begin position="8"/>
        <end position="68"/>
    </location>
</feature>
<dbReference type="PROSITE" id="PS50977">
    <property type="entry name" value="HTH_TETR_2"/>
    <property type="match status" value="1"/>
</dbReference>
<keyword evidence="5" id="KW-1185">Reference proteome</keyword>
<dbReference type="SUPFAM" id="SSF46689">
    <property type="entry name" value="Homeodomain-like"/>
    <property type="match status" value="1"/>
</dbReference>
<feature type="DNA-binding region" description="H-T-H motif" evidence="2">
    <location>
        <begin position="31"/>
        <end position="50"/>
    </location>
</feature>
<evidence type="ECO:0000256" key="2">
    <source>
        <dbReference type="PROSITE-ProRule" id="PRU00335"/>
    </source>
</evidence>